<proteinExistence type="predicted"/>
<keyword evidence="2" id="KW-1185">Reference proteome</keyword>
<sequence>MDRQKCLTCKYYYITWDKFRPYGCKAFGFKSRKTPWLVVKESSGKDCTLYEPKPIRKM</sequence>
<gene>
    <name evidence="1" type="ORF">DBT_1628</name>
</gene>
<accession>A0A1B9F5F3</accession>
<dbReference type="Proteomes" id="UP000093080">
    <property type="component" value="Unassembled WGS sequence"/>
</dbReference>
<protein>
    <submittedName>
        <fullName evidence="1">Uracil-DNA glycosylase</fullName>
    </submittedName>
</protein>
<dbReference type="EMBL" id="MAGO01000007">
    <property type="protein sequence ID" value="OCC15142.1"/>
    <property type="molecule type" value="Genomic_DNA"/>
</dbReference>
<dbReference type="AlphaFoldDB" id="A0A1B9F5F3"/>
<comment type="caution">
    <text evidence="1">The sequence shown here is derived from an EMBL/GenBank/DDBJ whole genome shotgun (WGS) entry which is preliminary data.</text>
</comment>
<evidence type="ECO:0000313" key="2">
    <source>
        <dbReference type="Proteomes" id="UP000093080"/>
    </source>
</evidence>
<name>A0A1B9F5F3_9BACT</name>
<evidence type="ECO:0000313" key="1">
    <source>
        <dbReference type="EMBL" id="OCC15142.1"/>
    </source>
</evidence>
<organism evidence="1 2">
    <name type="scientific">Dissulfuribacter thermophilus</name>
    <dbReference type="NCBI Taxonomy" id="1156395"/>
    <lineage>
        <taxon>Bacteria</taxon>
        <taxon>Pseudomonadati</taxon>
        <taxon>Thermodesulfobacteriota</taxon>
        <taxon>Dissulfuribacteria</taxon>
        <taxon>Dissulfuribacterales</taxon>
        <taxon>Dissulfuribacteraceae</taxon>
        <taxon>Dissulfuribacter</taxon>
    </lineage>
</organism>
<reference evidence="1 2" key="1">
    <citation type="submission" date="2016-06" db="EMBL/GenBank/DDBJ databases">
        <title>Respiratory ammonification of nitrate coupled to the oxidation of elemental sulfur in deep-sea autotrophic thermophilic bacteria.</title>
        <authorList>
            <person name="Slobodkina G.B."/>
            <person name="Mardanov A.V."/>
            <person name="Ravin N.V."/>
            <person name="Frolova A.A."/>
            <person name="Viryasiv M.B."/>
            <person name="Chernyh N.A."/>
            <person name="Bonch-Osmolovskaya E.A."/>
            <person name="Slobodkin A.I."/>
        </authorList>
    </citation>
    <scope>NUCLEOTIDE SEQUENCE [LARGE SCALE GENOMIC DNA]</scope>
    <source>
        <strain evidence="1 2">S69</strain>
    </source>
</reference>